<dbReference type="GO" id="GO:0016740">
    <property type="term" value="F:transferase activity"/>
    <property type="evidence" value="ECO:0007669"/>
    <property type="project" value="InterPro"/>
</dbReference>
<comment type="caution">
    <text evidence="3">The sequence shown here is derived from an EMBL/GenBank/DDBJ whole genome shotgun (WGS) entry which is preliminary data.</text>
</comment>
<accession>A0A8J6ZXC9</accession>
<dbReference type="PIRSF" id="PIRSF007531">
    <property type="entry name" value="CPT"/>
    <property type="match status" value="1"/>
</dbReference>
<evidence type="ECO:0000256" key="2">
    <source>
        <dbReference type="PIRSR" id="PIRSR007531-2"/>
    </source>
</evidence>
<protein>
    <submittedName>
        <fullName evidence="3">Chloramphenicol phosphotransferase</fullName>
    </submittedName>
</protein>
<evidence type="ECO:0000256" key="1">
    <source>
        <dbReference type="PIRSR" id="PIRSR007531-1"/>
    </source>
</evidence>
<sequence>MGQTQELGQIIILNGTPRSGKSSIVAVIQETFDGLWMNLGVDKFMQMTPPRYLPGIGLRPGGERQDIEPLVPILYSAMYESIAAHSRLGLNVVVDVGHHDAYAIKRDILTDSARRLNGLPVLFVGVRCPIEIIMERRQNTGWNAVSAAESPVSPAVELWQREVHIPGIYDLEVDTSLLSPGACAEVIRQHLINGPAPSAFQRLATLSGN</sequence>
<evidence type="ECO:0000313" key="3">
    <source>
        <dbReference type="EMBL" id="MBE9027141.1"/>
    </source>
</evidence>
<dbReference type="Gene3D" id="3.40.50.300">
    <property type="entry name" value="P-loop containing nucleotide triphosphate hydrolases"/>
    <property type="match status" value="1"/>
</dbReference>
<dbReference type="Pfam" id="PF07931">
    <property type="entry name" value="CPT"/>
    <property type="match status" value="1"/>
</dbReference>
<gene>
    <name evidence="3" type="ORF">IQ276_33435</name>
</gene>
<keyword evidence="4" id="KW-1185">Reference proteome</keyword>
<feature type="active site" evidence="1">
    <location>
        <position position="42"/>
    </location>
</feature>
<dbReference type="Proteomes" id="UP000622533">
    <property type="component" value="Unassembled WGS sequence"/>
</dbReference>
<dbReference type="InterPro" id="IPR027417">
    <property type="entry name" value="P-loop_NTPase"/>
</dbReference>
<dbReference type="AlphaFoldDB" id="A0A8J6ZXC9"/>
<dbReference type="GO" id="GO:0005524">
    <property type="term" value="F:ATP binding"/>
    <property type="evidence" value="ECO:0007669"/>
    <property type="project" value="InterPro"/>
</dbReference>
<name>A0A8J6ZXC9_DESMC</name>
<organism evidence="3 4">
    <name type="scientific">Desmonostoc muscorum LEGE 12446</name>
    <dbReference type="NCBI Taxonomy" id="1828758"/>
    <lineage>
        <taxon>Bacteria</taxon>
        <taxon>Bacillati</taxon>
        <taxon>Cyanobacteriota</taxon>
        <taxon>Cyanophyceae</taxon>
        <taxon>Nostocales</taxon>
        <taxon>Nostocaceae</taxon>
        <taxon>Desmonostoc</taxon>
    </lineage>
</organism>
<proteinExistence type="predicted"/>
<dbReference type="InterPro" id="IPR012853">
    <property type="entry name" value="CPT"/>
</dbReference>
<dbReference type="SUPFAM" id="SSF52540">
    <property type="entry name" value="P-loop containing nucleoside triphosphate hydrolases"/>
    <property type="match status" value="1"/>
</dbReference>
<reference evidence="3" key="1">
    <citation type="submission" date="2020-10" db="EMBL/GenBank/DDBJ databases">
        <authorList>
            <person name="Castelo-Branco R."/>
            <person name="Eusebio N."/>
            <person name="Adriana R."/>
            <person name="Vieira A."/>
            <person name="Brugerolle De Fraissinette N."/>
            <person name="Rezende De Castro R."/>
            <person name="Schneider M.P."/>
            <person name="Vasconcelos V."/>
            <person name="Leao P.N."/>
        </authorList>
    </citation>
    <scope>NUCLEOTIDE SEQUENCE</scope>
    <source>
        <strain evidence="3">LEGE 12446</strain>
    </source>
</reference>
<evidence type="ECO:0000313" key="4">
    <source>
        <dbReference type="Proteomes" id="UP000622533"/>
    </source>
</evidence>
<dbReference type="RefSeq" id="WP_193924260.1">
    <property type="nucleotide sequence ID" value="NZ_JADEXS020000001.1"/>
</dbReference>
<feature type="binding site" evidence="2">
    <location>
        <begin position="15"/>
        <end position="22"/>
    </location>
    <ligand>
        <name>ATP</name>
        <dbReference type="ChEBI" id="CHEBI:30616"/>
    </ligand>
</feature>
<dbReference type="EMBL" id="JADEXS010000794">
    <property type="protein sequence ID" value="MBE9027141.1"/>
    <property type="molecule type" value="Genomic_DNA"/>
</dbReference>